<feature type="signal peptide" evidence="1">
    <location>
        <begin position="1"/>
        <end position="23"/>
    </location>
</feature>
<evidence type="ECO:0000256" key="1">
    <source>
        <dbReference type="SAM" id="SignalP"/>
    </source>
</evidence>
<name>A0ABW0Q0E8_9HYPH</name>
<keyword evidence="1" id="KW-0732">Signal</keyword>
<organism evidence="2 3">
    <name type="scientific">Kaistia terrae</name>
    <dbReference type="NCBI Taxonomy" id="537017"/>
    <lineage>
        <taxon>Bacteria</taxon>
        <taxon>Pseudomonadati</taxon>
        <taxon>Pseudomonadota</taxon>
        <taxon>Alphaproteobacteria</taxon>
        <taxon>Hyphomicrobiales</taxon>
        <taxon>Kaistiaceae</taxon>
        <taxon>Kaistia</taxon>
    </lineage>
</organism>
<dbReference type="Proteomes" id="UP001596150">
    <property type="component" value="Unassembled WGS sequence"/>
</dbReference>
<evidence type="ECO:0000313" key="3">
    <source>
        <dbReference type="Proteomes" id="UP001596150"/>
    </source>
</evidence>
<protein>
    <submittedName>
        <fullName evidence="2">SH3 domain-containing protein</fullName>
    </submittedName>
</protein>
<dbReference type="RefSeq" id="WP_266343497.1">
    <property type="nucleotide sequence ID" value="NZ_JAPKNH010000003.1"/>
</dbReference>
<reference evidence="3" key="1">
    <citation type="journal article" date="2019" name="Int. J. Syst. Evol. Microbiol.">
        <title>The Global Catalogue of Microorganisms (GCM) 10K type strain sequencing project: providing services to taxonomists for standard genome sequencing and annotation.</title>
        <authorList>
            <consortium name="The Broad Institute Genomics Platform"/>
            <consortium name="The Broad Institute Genome Sequencing Center for Infectious Disease"/>
            <person name="Wu L."/>
            <person name="Ma J."/>
        </authorList>
    </citation>
    <scope>NUCLEOTIDE SEQUENCE [LARGE SCALE GENOMIC DNA]</scope>
    <source>
        <strain evidence="3">KACC 12633</strain>
    </source>
</reference>
<gene>
    <name evidence="2" type="ORF">ACFPP9_21370</name>
</gene>
<comment type="caution">
    <text evidence="2">The sequence shown here is derived from an EMBL/GenBank/DDBJ whole genome shotgun (WGS) entry which is preliminary data.</text>
</comment>
<dbReference type="Gene3D" id="2.30.30.40">
    <property type="entry name" value="SH3 Domains"/>
    <property type="match status" value="1"/>
</dbReference>
<accession>A0ABW0Q0E8</accession>
<keyword evidence="3" id="KW-1185">Reference proteome</keyword>
<evidence type="ECO:0000313" key="2">
    <source>
        <dbReference type="EMBL" id="MFC5518341.1"/>
    </source>
</evidence>
<dbReference type="EMBL" id="JBHSML010000013">
    <property type="protein sequence ID" value="MFC5518341.1"/>
    <property type="molecule type" value="Genomic_DNA"/>
</dbReference>
<sequence>MKNLLCSTAAGAILALLGSMAFAAEDPATQTKPYEALTVTYDTTGADDAELKALVETLKTAIATGDVATLKANAAPEVKIYSPMIGFPDATPPAALPDPDKRPGDERLDQAATLTATGDVDYSREDLDGLVVDLFGNALDRGTLGHSKTAGGAICSPAEPIFDRDKALAIADAAGMPSSNLWILSEETEFREKANETSAVLAKLPAGTIVPFIEGSVDGEDGEADWYSVALPSGKVGYATNDISLGFQATSVCYGKVDGKWAVTAVVVPGI</sequence>
<proteinExistence type="predicted"/>
<feature type="chain" id="PRO_5045417682" evidence="1">
    <location>
        <begin position="24"/>
        <end position="271"/>
    </location>
</feature>